<evidence type="ECO:0008006" key="3">
    <source>
        <dbReference type="Google" id="ProtNLM"/>
    </source>
</evidence>
<protein>
    <recommendedName>
        <fullName evidence="3">DUF115 domain-containing protein</fullName>
    </recommendedName>
</protein>
<keyword evidence="2" id="KW-1185">Reference proteome</keyword>
<accession>A0A8A3S842</accession>
<dbReference type="Proteomes" id="UP001042704">
    <property type="component" value="Chromosome"/>
</dbReference>
<dbReference type="RefSeq" id="WP_265580778.1">
    <property type="nucleotide sequence ID" value="NZ_CP036172.1"/>
</dbReference>
<evidence type="ECO:0000313" key="2">
    <source>
        <dbReference type="Proteomes" id="UP001042704"/>
    </source>
</evidence>
<evidence type="ECO:0000313" key="1">
    <source>
        <dbReference type="EMBL" id="QSZ67860.1"/>
    </source>
</evidence>
<reference evidence="1" key="2">
    <citation type="submission" date="2019-02" db="EMBL/GenBank/DDBJ databases">
        <authorList>
            <person name="Chen S.-C."/>
            <person name="Chien H.-H."/>
            <person name="Lai M.-C."/>
        </authorList>
    </citation>
    <scope>NUCLEOTIDE SEQUENCE</scope>
    <source>
        <strain evidence="1">N2F9704</strain>
    </source>
</reference>
<dbReference type="GeneID" id="76424761"/>
<sequence>MDQNIHGKYLQKAIAVLRIFSPYVIYYKLLDAVLDRSRFANVMTLEQIRDGIKKDTIFIFGSGFSINSITPAEFETISNIGDTLSFNYFFKGMFVPIKYHICGEVASTGHYGPIMFDRDRQQRIDAYYSELLKNRFYSDTIFLLRYKRDYTISPIAAWSFFSSKYFVDRKVCLYGIKRSVELNKNGSSISHNGGTLSDAVNIAYILGYKKIVLVGVDLYDRRYFWLNESETRDIDRKRSANFFDVHDTAKPIIKLMGTWRETLEEEGVALYVYNPKSLLREVLPLYSV</sequence>
<gene>
    <name evidence="1" type="ORF">RJ40_10300</name>
</gene>
<proteinExistence type="predicted"/>
<dbReference type="KEGG" id="maqe:RJ40_10300"/>
<reference evidence="1" key="1">
    <citation type="journal article" date="2001" name="Int. J. Syst. Evol. Microbiol.">
        <title>Methanofollis aquaemaris sp. nov., a methanogen isolated from an aquaculture fish pond.</title>
        <authorList>
            <person name="Lai M.C."/>
            <person name="Chen S.C."/>
        </authorList>
    </citation>
    <scope>NUCLEOTIDE SEQUENCE</scope>
    <source>
        <strain evidence="1">N2F9704</strain>
    </source>
</reference>
<dbReference type="EMBL" id="CP036172">
    <property type="protein sequence ID" value="QSZ67860.1"/>
    <property type="molecule type" value="Genomic_DNA"/>
</dbReference>
<organism evidence="1 2">
    <name type="scientific">Methanofollis aquaemaris</name>
    <dbReference type="NCBI Taxonomy" id="126734"/>
    <lineage>
        <taxon>Archaea</taxon>
        <taxon>Methanobacteriati</taxon>
        <taxon>Methanobacteriota</taxon>
        <taxon>Stenosarchaea group</taxon>
        <taxon>Methanomicrobia</taxon>
        <taxon>Methanomicrobiales</taxon>
        <taxon>Methanomicrobiaceae</taxon>
        <taxon>Methanofollis</taxon>
    </lineage>
</organism>
<dbReference type="AlphaFoldDB" id="A0A8A3S842"/>
<name>A0A8A3S842_9EURY</name>
<dbReference type="Gene3D" id="3.90.1480.10">
    <property type="entry name" value="Alpha-2,3-sialyltransferase"/>
    <property type="match status" value="1"/>
</dbReference>